<accession>A0AA88A0N9</accession>
<name>A0AA88A0N9_FICCA</name>
<dbReference type="AlphaFoldDB" id="A0AA88A0N9"/>
<organism evidence="1 2">
    <name type="scientific">Ficus carica</name>
    <name type="common">Common fig</name>
    <dbReference type="NCBI Taxonomy" id="3494"/>
    <lineage>
        <taxon>Eukaryota</taxon>
        <taxon>Viridiplantae</taxon>
        <taxon>Streptophyta</taxon>
        <taxon>Embryophyta</taxon>
        <taxon>Tracheophyta</taxon>
        <taxon>Spermatophyta</taxon>
        <taxon>Magnoliopsida</taxon>
        <taxon>eudicotyledons</taxon>
        <taxon>Gunneridae</taxon>
        <taxon>Pentapetalae</taxon>
        <taxon>rosids</taxon>
        <taxon>fabids</taxon>
        <taxon>Rosales</taxon>
        <taxon>Moraceae</taxon>
        <taxon>Ficeae</taxon>
        <taxon>Ficus</taxon>
    </lineage>
</organism>
<proteinExistence type="predicted"/>
<sequence length="145" mass="14879">MGGPCRGRCREARGVGGWVGGGGPGVGGVPGGLGLGPGLEVVSELAKEIAIEGGLDESDGPNSGAILIDVASTRERCQVRLFVAVGIARKTMSRCRNREEIAGKSRLSILFSSALDLRAPCGGFSENPLGYVSSTPKALDYGFWG</sequence>
<protein>
    <submittedName>
        <fullName evidence="1">Uncharacterized protein</fullName>
    </submittedName>
</protein>
<evidence type="ECO:0000313" key="2">
    <source>
        <dbReference type="Proteomes" id="UP001187192"/>
    </source>
</evidence>
<gene>
    <name evidence="1" type="ORF">TIFTF001_016607</name>
</gene>
<keyword evidence="2" id="KW-1185">Reference proteome</keyword>
<reference evidence="1" key="1">
    <citation type="submission" date="2023-07" db="EMBL/GenBank/DDBJ databases">
        <title>draft genome sequence of fig (Ficus carica).</title>
        <authorList>
            <person name="Takahashi T."/>
            <person name="Nishimura K."/>
        </authorList>
    </citation>
    <scope>NUCLEOTIDE SEQUENCE</scope>
</reference>
<dbReference type="Proteomes" id="UP001187192">
    <property type="component" value="Unassembled WGS sequence"/>
</dbReference>
<comment type="caution">
    <text evidence="1">The sequence shown here is derived from an EMBL/GenBank/DDBJ whole genome shotgun (WGS) entry which is preliminary data.</text>
</comment>
<dbReference type="EMBL" id="BTGU01000025">
    <property type="protein sequence ID" value="GMN47429.1"/>
    <property type="molecule type" value="Genomic_DNA"/>
</dbReference>
<evidence type="ECO:0000313" key="1">
    <source>
        <dbReference type="EMBL" id="GMN47429.1"/>
    </source>
</evidence>